<evidence type="ECO:0000256" key="5">
    <source>
        <dbReference type="SAM" id="MobiDB-lite"/>
    </source>
</evidence>
<evidence type="ECO:0000256" key="3">
    <source>
        <dbReference type="ARBA" id="ARBA00022806"/>
    </source>
</evidence>
<dbReference type="EMBL" id="JEMN01000957">
    <property type="protein sequence ID" value="KXH53888.1"/>
    <property type="molecule type" value="Genomic_DNA"/>
</dbReference>
<evidence type="ECO:0000313" key="7">
    <source>
        <dbReference type="EMBL" id="KXH53888.1"/>
    </source>
</evidence>
<feature type="region of interest" description="Disordered" evidence="5">
    <location>
        <begin position="30"/>
        <end position="54"/>
    </location>
</feature>
<reference evidence="7 8" key="1">
    <citation type="submission" date="2014-02" db="EMBL/GenBank/DDBJ databases">
        <title>The genome sequence of Colletotrichum nymphaeae SA-01.</title>
        <authorList>
            <person name="Baroncelli R."/>
            <person name="Thon M.R."/>
        </authorList>
    </citation>
    <scope>NUCLEOTIDE SEQUENCE [LARGE SCALE GENOMIC DNA]</scope>
    <source>
        <strain evidence="7 8">SA-01</strain>
    </source>
</reference>
<dbReference type="PANTHER" id="PTHR47961">
    <property type="entry name" value="DNA POLYMERASE THETA, PUTATIVE (AFU_ORTHOLOGUE AFUA_1G05260)-RELATED"/>
    <property type="match status" value="1"/>
</dbReference>
<keyword evidence="3 7" id="KW-0347">Helicase</keyword>
<dbReference type="SMART" id="SM00487">
    <property type="entry name" value="DEXDc"/>
    <property type="match status" value="1"/>
</dbReference>
<keyword evidence="1" id="KW-0547">Nucleotide-binding</keyword>
<dbReference type="OrthoDB" id="2320933at2759"/>
<dbReference type="InterPro" id="IPR027417">
    <property type="entry name" value="P-loop_NTPase"/>
</dbReference>
<evidence type="ECO:0000259" key="6">
    <source>
        <dbReference type="PROSITE" id="PS51192"/>
    </source>
</evidence>
<evidence type="ECO:0000256" key="2">
    <source>
        <dbReference type="ARBA" id="ARBA00022801"/>
    </source>
</evidence>
<dbReference type="GO" id="GO:0003676">
    <property type="term" value="F:nucleic acid binding"/>
    <property type="evidence" value="ECO:0007669"/>
    <property type="project" value="InterPro"/>
</dbReference>
<name>A0A135U0F6_9PEZI</name>
<proteinExistence type="predicted"/>
<dbReference type="Gene3D" id="3.40.50.300">
    <property type="entry name" value="P-loop containing nucleotide triphosphate hydrolases"/>
    <property type="match status" value="2"/>
</dbReference>
<dbReference type="PANTHER" id="PTHR47961:SF6">
    <property type="entry name" value="DNA-DIRECTED DNA POLYMERASE"/>
    <property type="match status" value="1"/>
</dbReference>
<dbReference type="InterPro" id="IPR011545">
    <property type="entry name" value="DEAD/DEAH_box_helicase_dom"/>
</dbReference>
<comment type="caution">
    <text evidence="7">The sequence shown here is derived from an EMBL/GenBank/DDBJ whole genome shotgun (WGS) entry which is preliminary data.</text>
</comment>
<dbReference type="Pfam" id="PF00270">
    <property type="entry name" value="DEAD"/>
    <property type="match status" value="1"/>
</dbReference>
<protein>
    <submittedName>
        <fullName evidence="7">DEAD/DEAH box helicase</fullName>
    </submittedName>
</protein>
<organism evidence="7 8">
    <name type="scientific">Colletotrichum nymphaeae SA-01</name>
    <dbReference type="NCBI Taxonomy" id="1460502"/>
    <lineage>
        <taxon>Eukaryota</taxon>
        <taxon>Fungi</taxon>
        <taxon>Dikarya</taxon>
        <taxon>Ascomycota</taxon>
        <taxon>Pezizomycotina</taxon>
        <taxon>Sordariomycetes</taxon>
        <taxon>Hypocreomycetidae</taxon>
        <taxon>Glomerellales</taxon>
        <taxon>Glomerellaceae</taxon>
        <taxon>Colletotrichum</taxon>
        <taxon>Colletotrichum acutatum species complex</taxon>
    </lineage>
</organism>
<dbReference type="InterPro" id="IPR050474">
    <property type="entry name" value="Hel308_SKI2-like"/>
</dbReference>
<dbReference type="AlphaFoldDB" id="A0A135U0F6"/>
<dbReference type="GO" id="GO:0016787">
    <property type="term" value="F:hydrolase activity"/>
    <property type="evidence" value="ECO:0007669"/>
    <property type="project" value="UniProtKB-KW"/>
</dbReference>
<keyword evidence="4" id="KW-0067">ATP-binding</keyword>
<dbReference type="InterPro" id="IPR014001">
    <property type="entry name" value="Helicase_ATP-bd"/>
</dbReference>
<evidence type="ECO:0000313" key="8">
    <source>
        <dbReference type="Proteomes" id="UP000070054"/>
    </source>
</evidence>
<gene>
    <name evidence="7" type="ORF">CNYM01_06213</name>
</gene>
<keyword evidence="2" id="KW-0378">Hydrolase</keyword>
<dbReference type="PROSITE" id="PS51192">
    <property type="entry name" value="HELICASE_ATP_BIND_1"/>
    <property type="match status" value="1"/>
</dbReference>
<feature type="domain" description="Helicase ATP-binding" evidence="6">
    <location>
        <begin position="61"/>
        <end position="252"/>
    </location>
</feature>
<evidence type="ECO:0000256" key="4">
    <source>
        <dbReference type="ARBA" id="ARBA00022840"/>
    </source>
</evidence>
<dbReference type="GO" id="GO:0004386">
    <property type="term" value="F:helicase activity"/>
    <property type="evidence" value="ECO:0007669"/>
    <property type="project" value="UniProtKB-KW"/>
</dbReference>
<keyword evidence="8" id="KW-1185">Reference proteome</keyword>
<accession>A0A135U0F6</accession>
<dbReference type="Proteomes" id="UP000070054">
    <property type="component" value="Unassembled WGS sequence"/>
</dbReference>
<sequence>MATNTGIWHKTSVEVAEEQGRKYHAVTTTIAGQKRPRAESVHPTAPKPTILPRHTPLVQRASSLPPGPPKLAASPIISLSPAATQVLMLKRVLEEKNAKVLLVLPYVALVQEKVRWLRNIVQGVVKPKDEIDDEKRIWRRRADEDTIRVIGFFGGSKIKPTWSDFDIGVCTIEKANALVNTAIDDCTIKHLKSVVLDELHMIDDDHRGYLMELMGTKLLTLPQPVQIIGMSATMSNISLLAKWLGAHSYETRYRPVPIEEHLVYEGNIYPAATTSELLKTAKNLNTATQKTGSRATRRIEPSGHKEFQDPVLNAVVSLASETAKAGYGALVFASSRYGCEADARWIARVMPALDELESGLAEKRTELMAELRSLGTGIDPVLEETVPMGVAFHHVSLH</sequence>
<evidence type="ECO:0000256" key="1">
    <source>
        <dbReference type="ARBA" id="ARBA00022741"/>
    </source>
</evidence>
<dbReference type="SUPFAM" id="SSF52540">
    <property type="entry name" value="P-loop containing nucleoside triphosphate hydrolases"/>
    <property type="match status" value="1"/>
</dbReference>
<dbReference type="GO" id="GO:0005524">
    <property type="term" value="F:ATP binding"/>
    <property type="evidence" value="ECO:0007669"/>
    <property type="project" value="UniProtKB-KW"/>
</dbReference>